<protein>
    <submittedName>
        <fullName evidence="2">Phosphatase</fullName>
    </submittedName>
</protein>
<dbReference type="GO" id="GO:0047734">
    <property type="term" value="F:CDP-glycerol diphosphatase activity"/>
    <property type="evidence" value="ECO:0007669"/>
    <property type="project" value="TreeGrafter"/>
</dbReference>
<dbReference type="GO" id="GO:0008663">
    <property type="term" value="F:2',3'-cyclic-nucleotide 2'-phosphodiesterase activity"/>
    <property type="evidence" value="ECO:0007669"/>
    <property type="project" value="TreeGrafter"/>
</dbReference>
<sequence>MTSFSDFPILRFGVVADPQYAAREPHIGMDRHYANSLAKLSEAIEVFNGEELSFVITLGDIIDRDFESFDDILPVYDRLKHENYFLLGNHDFAVTADRLADVASRVGLASPYYSFVRQGWRFIALNGNEVSTFAPPEGHAHREVAARRLGELRAIGAANAQDWNAMPDDEQFAWLSHQIEDAAAAGERVIVMNHYPVYPPNEHDSWDRERMIALLAAHGHVAAYFSGHNHAGNFGTLDGCHFLNFKGMVDTESENTFAIVEIRTDHIEVRGFGREDSRTLKLRR</sequence>
<dbReference type="EMBL" id="NAAC01000006">
    <property type="protein sequence ID" value="RDJ14351.1"/>
    <property type="molecule type" value="Genomic_DNA"/>
</dbReference>
<reference evidence="2 3" key="1">
    <citation type="submission" date="2017-03" db="EMBL/GenBank/DDBJ databases">
        <title>Genome analysis of Rhizobial strains effectives or ineffectives for nitrogen fixation isolated from bean seeds.</title>
        <authorList>
            <person name="Peralta H."/>
            <person name="Aguilar-Vera A."/>
            <person name="Mora Y."/>
            <person name="Vargas-Lagunas C."/>
            <person name="Girard L."/>
            <person name="Mora J."/>
        </authorList>
    </citation>
    <scope>NUCLEOTIDE SEQUENCE [LARGE SCALE GENOMIC DNA]</scope>
    <source>
        <strain evidence="2 3">CCGM3</strain>
    </source>
</reference>
<dbReference type="Pfam" id="PF00149">
    <property type="entry name" value="Metallophos"/>
    <property type="match status" value="1"/>
</dbReference>
<dbReference type="Proteomes" id="UP000254939">
    <property type="component" value="Unassembled WGS sequence"/>
</dbReference>
<name>A0A370KTR8_9HYPH</name>
<dbReference type="GO" id="GO:0030145">
    <property type="term" value="F:manganese ion binding"/>
    <property type="evidence" value="ECO:0007669"/>
    <property type="project" value="TreeGrafter"/>
</dbReference>
<evidence type="ECO:0000313" key="3">
    <source>
        <dbReference type="Proteomes" id="UP000254939"/>
    </source>
</evidence>
<accession>A0A370KTR8</accession>
<dbReference type="SUPFAM" id="SSF56300">
    <property type="entry name" value="Metallo-dependent phosphatases"/>
    <property type="match status" value="1"/>
</dbReference>
<dbReference type="RefSeq" id="WP_114712014.1">
    <property type="nucleotide sequence ID" value="NZ_KZ857258.1"/>
</dbReference>
<dbReference type="Gene3D" id="3.60.21.10">
    <property type="match status" value="1"/>
</dbReference>
<dbReference type="PANTHER" id="PTHR16509">
    <property type="match status" value="1"/>
</dbReference>
<dbReference type="InterPro" id="IPR029052">
    <property type="entry name" value="Metallo-depent_PP-like"/>
</dbReference>
<proteinExistence type="predicted"/>
<gene>
    <name evidence="2" type="ORF">B5K06_05475</name>
</gene>
<dbReference type="PANTHER" id="PTHR16509:SF8">
    <property type="entry name" value="MANGANESE-DEPENDENT ADP-RIBOSE_CDP-ALCOHOL DIPHOSPHATASE"/>
    <property type="match status" value="1"/>
</dbReference>
<evidence type="ECO:0000313" key="2">
    <source>
        <dbReference type="EMBL" id="RDJ14351.1"/>
    </source>
</evidence>
<dbReference type="InterPro" id="IPR004843">
    <property type="entry name" value="Calcineurin-like_PHP"/>
</dbReference>
<dbReference type="OrthoDB" id="9791866at2"/>
<feature type="domain" description="Calcineurin-like phosphoesterase" evidence="1">
    <location>
        <begin position="10"/>
        <end position="231"/>
    </location>
</feature>
<comment type="caution">
    <text evidence="2">The sequence shown here is derived from an EMBL/GenBank/DDBJ whole genome shotgun (WGS) entry which is preliminary data.</text>
</comment>
<dbReference type="GO" id="GO:0047631">
    <property type="term" value="F:ADP-ribose diphosphatase activity"/>
    <property type="evidence" value="ECO:0007669"/>
    <property type="project" value="TreeGrafter"/>
</dbReference>
<evidence type="ECO:0000259" key="1">
    <source>
        <dbReference type="Pfam" id="PF00149"/>
    </source>
</evidence>
<dbReference type="AlphaFoldDB" id="A0A370KTR8"/>
<organism evidence="2 3">
    <name type="scientific">Rhizobium grahamii</name>
    <dbReference type="NCBI Taxonomy" id="1120045"/>
    <lineage>
        <taxon>Bacteria</taxon>
        <taxon>Pseudomonadati</taxon>
        <taxon>Pseudomonadota</taxon>
        <taxon>Alphaproteobacteria</taxon>
        <taxon>Hyphomicrobiales</taxon>
        <taxon>Rhizobiaceae</taxon>
        <taxon>Rhizobium/Agrobacterium group</taxon>
        <taxon>Rhizobium</taxon>
    </lineage>
</organism>